<dbReference type="VEuPathDB" id="AmoebaDB:NfTy_048520"/>
<dbReference type="InterPro" id="IPR035979">
    <property type="entry name" value="RBD_domain_sf"/>
</dbReference>
<dbReference type="GO" id="GO:0008270">
    <property type="term" value="F:zinc ion binding"/>
    <property type="evidence" value="ECO:0007669"/>
    <property type="project" value="UniProtKB-KW"/>
</dbReference>
<evidence type="ECO:0000256" key="1">
    <source>
        <dbReference type="ARBA" id="ARBA00022723"/>
    </source>
</evidence>
<feature type="region of interest" description="Disordered" evidence="5">
    <location>
        <begin position="1"/>
        <end position="49"/>
    </location>
</feature>
<keyword evidence="2" id="KW-0863">Zinc-finger</keyword>
<dbReference type="SMART" id="SM00249">
    <property type="entry name" value="PHD"/>
    <property type="match status" value="1"/>
</dbReference>
<feature type="compositionally biased region" description="Basic and acidic residues" evidence="5">
    <location>
        <begin position="1"/>
        <end position="13"/>
    </location>
</feature>
<dbReference type="GO" id="GO:0003676">
    <property type="term" value="F:nucleic acid binding"/>
    <property type="evidence" value="ECO:0007669"/>
    <property type="project" value="InterPro"/>
</dbReference>
<dbReference type="GeneID" id="68108428"/>
<feature type="compositionally biased region" description="Pro residues" evidence="5">
    <location>
        <begin position="250"/>
        <end position="266"/>
    </location>
</feature>
<evidence type="ECO:0000313" key="7">
    <source>
        <dbReference type="EMBL" id="KAF0980057.1"/>
    </source>
</evidence>
<dbReference type="EMBL" id="VFQX01000022">
    <property type="protein sequence ID" value="KAF0980057.1"/>
    <property type="molecule type" value="Genomic_DNA"/>
</dbReference>
<evidence type="ECO:0000256" key="2">
    <source>
        <dbReference type="ARBA" id="ARBA00022771"/>
    </source>
</evidence>
<dbReference type="InterPro" id="IPR001965">
    <property type="entry name" value="Znf_PHD"/>
</dbReference>
<dbReference type="Proteomes" id="UP000444721">
    <property type="component" value="Unassembled WGS sequence"/>
</dbReference>
<evidence type="ECO:0000313" key="8">
    <source>
        <dbReference type="Proteomes" id="UP000444721"/>
    </source>
</evidence>
<evidence type="ECO:0000256" key="3">
    <source>
        <dbReference type="ARBA" id="ARBA00022833"/>
    </source>
</evidence>
<proteinExistence type="predicted"/>
<feature type="domain" description="Zinc finger PHD-type" evidence="6">
    <location>
        <begin position="304"/>
        <end position="354"/>
    </location>
</feature>
<organism evidence="7 8">
    <name type="scientific">Naegleria fowleri</name>
    <name type="common">Brain eating amoeba</name>
    <dbReference type="NCBI Taxonomy" id="5763"/>
    <lineage>
        <taxon>Eukaryota</taxon>
        <taxon>Discoba</taxon>
        <taxon>Heterolobosea</taxon>
        <taxon>Tetramitia</taxon>
        <taxon>Eutetramitia</taxon>
        <taxon>Vahlkampfiidae</taxon>
        <taxon>Naegleria</taxon>
    </lineage>
</organism>
<name>A0A6A5BS95_NAEFO</name>
<dbReference type="InterPro" id="IPR011011">
    <property type="entry name" value="Znf_FYVE_PHD"/>
</dbReference>
<dbReference type="VEuPathDB" id="AmoebaDB:FDP41_001210"/>
<keyword evidence="4" id="KW-0175">Coiled coil</keyword>
<feature type="region of interest" description="Disordered" evidence="5">
    <location>
        <begin position="170"/>
        <end position="192"/>
    </location>
</feature>
<dbReference type="RefSeq" id="XP_044564770.1">
    <property type="nucleotide sequence ID" value="XM_044702582.1"/>
</dbReference>
<gene>
    <name evidence="7" type="ORF">FDP41_001210</name>
</gene>
<keyword evidence="3" id="KW-0862">Zinc</keyword>
<protein>
    <recommendedName>
        <fullName evidence="6">Zinc finger PHD-type domain-containing protein</fullName>
    </recommendedName>
</protein>
<dbReference type="SUPFAM" id="SSF54928">
    <property type="entry name" value="RNA-binding domain, RBD"/>
    <property type="match status" value="1"/>
</dbReference>
<evidence type="ECO:0000259" key="6">
    <source>
        <dbReference type="SMART" id="SM00249"/>
    </source>
</evidence>
<feature type="coiled-coil region" evidence="4">
    <location>
        <begin position="61"/>
        <end position="88"/>
    </location>
</feature>
<evidence type="ECO:0000256" key="5">
    <source>
        <dbReference type="SAM" id="MobiDB-lite"/>
    </source>
</evidence>
<keyword evidence="8" id="KW-1185">Reference proteome</keyword>
<dbReference type="OrthoDB" id="10351372at2759"/>
<reference evidence="7 8" key="1">
    <citation type="journal article" date="2019" name="Sci. Rep.">
        <title>Nanopore sequencing improves the draft genome of the human pathogenic amoeba Naegleria fowleri.</title>
        <authorList>
            <person name="Liechti N."/>
            <person name="Schurch N."/>
            <person name="Bruggmann R."/>
            <person name="Wittwer M."/>
        </authorList>
    </citation>
    <scope>NUCLEOTIDE SEQUENCE [LARGE SCALE GENOMIC DNA]</scope>
    <source>
        <strain evidence="7 8">ATCC 30894</strain>
    </source>
</reference>
<dbReference type="VEuPathDB" id="AmoebaDB:NF0107320"/>
<feature type="compositionally biased region" description="Basic and acidic residues" evidence="5">
    <location>
        <begin position="31"/>
        <end position="49"/>
    </location>
</feature>
<feature type="compositionally biased region" description="Polar residues" evidence="5">
    <location>
        <begin position="269"/>
        <end position="280"/>
    </location>
</feature>
<dbReference type="AlphaFoldDB" id="A0A6A5BS95"/>
<accession>A0A6A5BS95</accession>
<comment type="caution">
    <text evidence="7">The sequence shown here is derived from an EMBL/GenBank/DDBJ whole genome shotgun (WGS) entry which is preliminary data.</text>
</comment>
<sequence>MSKRLYEESLYRDHRSKKKGGGKYGGSTMMDSRRVRGGDDDEHFEPKEKKLKHEIDPIGCRAALEKVKSDLQENLKSLEESNAREIAKLSVDTLLLQKERVEDLIHYFKLDDDFIDEYRKRTVSMESLITDESSDSVIFDNVEQELLLIAEVLKNIEEAYEYETLGIVHDEQQDTSEDENEQLKNVDHSSEEECIMDLHHMKEKEIRRRDAESEPEEESAEILTLLHEQETSKEQSPPPPPKETTNKELPPTPPSVPQVTPLPPPKATMGNSFINRQPPQSYHHHHATSIPPTSTVHLTPPPLHCFICSKEILNNEAMFKCENCSNRSHKNCAQEKTSILTGVNSDDMICGECSEIKLRYDEQKPHLFDVVCEKKHEATRTTMPKHEILDNLMTKFNLENYLVACPKCKKKVSLQNLKQHTGRDFEEDIVHDLPLLKLSDIQFDTDVSEVMVVFNVSENTLRKCCDRLKKHVNLLDIRYKFVSVNSTQQKAYFLHFNSPEDAFKLACYFEENMLKDVVKKMVVHAVCYFWKKSCTMLQIENLPVTTNSKSSFLTNAPVGLKRCHLKQEKSSKTAIVTLNSYDDSRRLFFEMNGRVIEGNLIKVIEFRDQNENISDSRFVRISNIPELSTSEQLLEKLKRENRYTKESLDNLIQNISTQKHCPIFGFYYIVELRSEVFAKAFVSNFDNILFQGNRLRVRLINIESTVNKAVTMHGLLHGY</sequence>
<dbReference type="SUPFAM" id="SSF57903">
    <property type="entry name" value="FYVE/PHD zinc finger"/>
    <property type="match status" value="1"/>
</dbReference>
<feature type="region of interest" description="Disordered" evidence="5">
    <location>
        <begin position="227"/>
        <end position="294"/>
    </location>
</feature>
<feature type="compositionally biased region" description="Basic and acidic residues" evidence="5">
    <location>
        <begin position="181"/>
        <end position="192"/>
    </location>
</feature>
<keyword evidence="1" id="KW-0479">Metal-binding</keyword>
<evidence type="ECO:0000256" key="4">
    <source>
        <dbReference type="SAM" id="Coils"/>
    </source>
</evidence>